<evidence type="ECO:0000313" key="3">
    <source>
        <dbReference type="Proteomes" id="UP001321477"/>
    </source>
</evidence>
<feature type="compositionally biased region" description="Low complexity" evidence="1">
    <location>
        <begin position="33"/>
        <end position="57"/>
    </location>
</feature>
<accession>A0ABM8H3U6</accession>
<keyword evidence="3" id="KW-1185">Reference proteome</keyword>
<dbReference type="EMBL" id="AP027734">
    <property type="protein sequence ID" value="BDZ55478.1"/>
    <property type="molecule type" value="Genomic_DNA"/>
</dbReference>
<evidence type="ECO:0000256" key="1">
    <source>
        <dbReference type="SAM" id="MobiDB-lite"/>
    </source>
</evidence>
<feature type="region of interest" description="Disordered" evidence="1">
    <location>
        <begin position="33"/>
        <end position="61"/>
    </location>
</feature>
<name>A0ABM8H3U6_9MICO</name>
<protein>
    <submittedName>
        <fullName evidence="2">Uncharacterized protein</fullName>
    </submittedName>
</protein>
<sequence length="121" mass="12457">MGARQDVPGWAAWTVLALVVAGLGAAVTVRSRRAVPPADGRGAPAAAPGPAPVAGRSDAGDDLDRRARLDAAISSIPADAREHLLADRRRAIEWLRLQGTISPDVAARALRAPLGRSSTAV</sequence>
<gene>
    <name evidence="2" type="ORF">GCM10025870_25510</name>
</gene>
<reference evidence="3" key="1">
    <citation type="journal article" date="2019" name="Int. J. Syst. Evol. Microbiol.">
        <title>The Global Catalogue of Microorganisms (GCM) 10K type strain sequencing project: providing services to taxonomists for standard genome sequencing and annotation.</title>
        <authorList>
            <consortium name="The Broad Institute Genomics Platform"/>
            <consortium name="The Broad Institute Genome Sequencing Center for Infectious Disease"/>
            <person name="Wu L."/>
            <person name="Ma J."/>
        </authorList>
    </citation>
    <scope>NUCLEOTIDE SEQUENCE [LARGE SCALE GENOMIC DNA]</scope>
    <source>
        <strain evidence="3">NBRC 109019</strain>
    </source>
</reference>
<proteinExistence type="predicted"/>
<evidence type="ECO:0000313" key="2">
    <source>
        <dbReference type="EMBL" id="BDZ55478.1"/>
    </source>
</evidence>
<organism evidence="2 3">
    <name type="scientific">Agromyces marinus</name>
    <dbReference type="NCBI Taxonomy" id="1389020"/>
    <lineage>
        <taxon>Bacteria</taxon>
        <taxon>Bacillati</taxon>
        <taxon>Actinomycetota</taxon>
        <taxon>Actinomycetes</taxon>
        <taxon>Micrococcales</taxon>
        <taxon>Microbacteriaceae</taxon>
        <taxon>Agromyces</taxon>
    </lineage>
</organism>
<dbReference type="Proteomes" id="UP001321477">
    <property type="component" value="Chromosome"/>
</dbReference>